<dbReference type="PANTHER" id="PTHR48050:SF25">
    <property type="entry name" value="STEROL 3-BETA-GLUCOSYLTRANSFERASE"/>
    <property type="match status" value="1"/>
</dbReference>
<proteinExistence type="inferred from homology"/>
<evidence type="ECO:0000256" key="12">
    <source>
        <dbReference type="ARBA" id="ARBA00023136"/>
    </source>
</evidence>
<dbReference type="FunFam" id="3.40.50.2000:FF:000029">
    <property type="entry name" value="Sterol 3-beta-glucosyltransferase"/>
    <property type="match status" value="1"/>
</dbReference>
<feature type="compositionally biased region" description="Basic and acidic residues" evidence="18">
    <location>
        <begin position="112"/>
        <end position="132"/>
    </location>
</feature>
<keyword evidence="6" id="KW-0963">Cytoplasm</keyword>
<evidence type="ECO:0000256" key="16">
    <source>
        <dbReference type="ARBA" id="ARBA00047886"/>
    </source>
</evidence>
<organism evidence="20 21">
    <name type="scientific">Dissophora globulifera</name>
    <dbReference type="NCBI Taxonomy" id="979702"/>
    <lineage>
        <taxon>Eukaryota</taxon>
        <taxon>Fungi</taxon>
        <taxon>Fungi incertae sedis</taxon>
        <taxon>Mucoromycota</taxon>
        <taxon>Mortierellomycotina</taxon>
        <taxon>Mortierellomycetes</taxon>
        <taxon>Mortierellales</taxon>
        <taxon>Mortierellaceae</taxon>
        <taxon>Dissophora</taxon>
    </lineage>
</organism>
<dbReference type="Gene3D" id="2.30.29.30">
    <property type="entry name" value="Pleckstrin-homology domain (PH domain)/Phosphotyrosine-binding domain (PTB)"/>
    <property type="match status" value="2"/>
</dbReference>
<dbReference type="Gene3D" id="3.40.50.2000">
    <property type="entry name" value="Glycogen Phosphorylase B"/>
    <property type="match status" value="2"/>
</dbReference>
<feature type="region of interest" description="Disordered" evidence="18">
    <location>
        <begin position="32"/>
        <end position="134"/>
    </location>
</feature>
<comment type="catalytic activity">
    <reaction evidence="16">
        <text>ergosterol + UDP-alpha-D-glucose = ergosteryl 3-beta-D-glucoside + UDP + H(+)</text>
        <dbReference type="Rhea" id="RHEA:61836"/>
        <dbReference type="ChEBI" id="CHEBI:15378"/>
        <dbReference type="ChEBI" id="CHEBI:16933"/>
        <dbReference type="ChEBI" id="CHEBI:52973"/>
        <dbReference type="ChEBI" id="CHEBI:58223"/>
        <dbReference type="ChEBI" id="CHEBI:58885"/>
    </reaction>
    <physiologicalReaction direction="left-to-right" evidence="16">
        <dbReference type="Rhea" id="RHEA:61837"/>
    </physiologicalReaction>
</comment>
<evidence type="ECO:0000256" key="8">
    <source>
        <dbReference type="ARBA" id="ARBA00022676"/>
    </source>
</evidence>
<feature type="compositionally biased region" description="Basic and acidic residues" evidence="18">
    <location>
        <begin position="47"/>
        <end position="59"/>
    </location>
</feature>
<evidence type="ECO:0000313" key="20">
    <source>
        <dbReference type="EMBL" id="KAG0329204.1"/>
    </source>
</evidence>
<keyword evidence="10" id="KW-0443">Lipid metabolism</keyword>
<keyword evidence="8" id="KW-0328">Glycosyltransferase</keyword>
<dbReference type="InterPro" id="IPR011993">
    <property type="entry name" value="PH-like_dom_sf"/>
</dbReference>
<dbReference type="Pfam" id="PF06722">
    <property type="entry name" value="EryCIII-like_C"/>
    <property type="match status" value="1"/>
</dbReference>
<feature type="region of interest" description="Disordered" evidence="18">
    <location>
        <begin position="1318"/>
        <end position="1387"/>
    </location>
</feature>
<keyword evidence="7" id="KW-0444">Lipid biosynthesis</keyword>
<dbReference type="GO" id="GO:0005975">
    <property type="term" value="P:carbohydrate metabolic process"/>
    <property type="evidence" value="ECO:0007669"/>
    <property type="project" value="InterPro"/>
</dbReference>
<dbReference type="Pfam" id="PF00169">
    <property type="entry name" value="PH"/>
    <property type="match status" value="1"/>
</dbReference>
<reference evidence="20" key="1">
    <citation type="journal article" date="2020" name="Fungal Divers.">
        <title>Resolving the Mortierellaceae phylogeny through synthesis of multi-gene phylogenetics and phylogenomics.</title>
        <authorList>
            <person name="Vandepol N."/>
            <person name="Liber J."/>
            <person name="Desiro A."/>
            <person name="Na H."/>
            <person name="Kennedy M."/>
            <person name="Barry K."/>
            <person name="Grigoriev I.V."/>
            <person name="Miller A.N."/>
            <person name="O'Donnell K."/>
            <person name="Stajich J.E."/>
            <person name="Bonito G."/>
        </authorList>
    </citation>
    <scope>NUCLEOTIDE SEQUENCE</scope>
    <source>
        <strain evidence="20">REB-010B</strain>
    </source>
</reference>
<dbReference type="GO" id="GO:0005737">
    <property type="term" value="C:cytoplasm"/>
    <property type="evidence" value="ECO:0007669"/>
    <property type="project" value="UniProtKB-SubCell"/>
</dbReference>
<dbReference type="PANTHER" id="PTHR48050">
    <property type="entry name" value="STEROL 3-BETA-GLUCOSYLTRANSFERASE"/>
    <property type="match status" value="1"/>
</dbReference>
<dbReference type="FunFam" id="2.30.29.30:FF:000391">
    <property type="entry name" value="Sterol 3-beta-glucosyltransferase"/>
    <property type="match status" value="1"/>
</dbReference>
<comment type="catalytic activity">
    <reaction evidence="17">
        <text>a sterol + UDP-alpha-D-glucose = a sterol 3-beta-D-glucoside + UDP + H(+)</text>
        <dbReference type="Rhea" id="RHEA:22724"/>
        <dbReference type="ChEBI" id="CHEBI:15378"/>
        <dbReference type="ChEBI" id="CHEBI:15889"/>
        <dbReference type="ChEBI" id="CHEBI:37424"/>
        <dbReference type="ChEBI" id="CHEBI:58223"/>
        <dbReference type="ChEBI" id="CHEBI:58885"/>
        <dbReference type="EC" id="2.4.1.173"/>
    </reaction>
    <physiologicalReaction direction="left-to-right" evidence="17">
        <dbReference type="Rhea" id="RHEA:22725"/>
    </physiologicalReaction>
</comment>
<protein>
    <recommendedName>
        <fullName evidence="5">Sterol 3-beta-glucosyltransferase</fullName>
        <ecNumber evidence="4">2.4.1.173</ecNumber>
    </recommendedName>
    <alternativeName>
        <fullName evidence="15">Autophagy-related protein 26</fullName>
    </alternativeName>
</protein>
<comment type="similarity">
    <text evidence="3">Belongs to the glycosyltransferase 28 family.</text>
</comment>
<keyword evidence="21" id="KW-1185">Reference proteome</keyword>
<evidence type="ECO:0000256" key="10">
    <source>
        <dbReference type="ARBA" id="ARBA00022955"/>
    </source>
</evidence>
<evidence type="ECO:0000313" key="21">
    <source>
        <dbReference type="Proteomes" id="UP000738325"/>
    </source>
</evidence>
<comment type="caution">
    <text evidence="20">The sequence shown here is derived from an EMBL/GenBank/DDBJ whole genome shotgun (WGS) entry which is preliminary data.</text>
</comment>
<dbReference type="SMART" id="SM00233">
    <property type="entry name" value="PH"/>
    <property type="match status" value="1"/>
</dbReference>
<evidence type="ECO:0000256" key="17">
    <source>
        <dbReference type="ARBA" id="ARBA00049453"/>
    </source>
</evidence>
<comment type="subcellular location">
    <subcellularLocation>
        <location evidence="2">Cytoplasm</location>
    </subcellularLocation>
    <subcellularLocation>
        <location evidence="1">Membrane</location>
        <topology evidence="1">Peripheral membrane protein</topology>
    </subcellularLocation>
</comment>
<dbReference type="InterPro" id="IPR002213">
    <property type="entry name" value="UDP_glucos_trans"/>
</dbReference>
<feature type="compositionally biased region" description="Low complexity" evidence="18">
    <location>
        <begin position="99"/>
        <end position="111"/>
    </location>
</feature>
<evidence type="ECO:0000259" key="19">
    <source>
        <dbReference type="PROSITE" id="PS50003"/>
    </source>
</evidence>
<dbReference type="InterPro" id="IPR004182">
    <property type="entry name" value="GRAM"/>
</dbReference>
<feature type="compositionally biased region" description="Gly residues" evidence="18">
    <location>
        <begin position="1330"/>
        <end position="1349"/>
    </location>
</feature>
<evidence type="ECO:0000256" key="18">
    <source>
        <dbReference type="SAM" id="MobiDB-lite"/>
    </source>
</evidence>
<evidence type="ECO:0000256" key="14">
    <source>
        <dbReference type="ARBA" id="ARBA00023221"/>
    </source>
</evidence>
<evidence type="ECO:0000256" key="2">
    <source>
        <dbReference type="ARBA" id="ARBA00004496"/>
    </source>
</evidence>
<keyword evidence="9" id="KW-0808">Transferase</keyword>
<feature type="region of interest" description="Disordered" evidence="18">
    <location>
        <begin position="1236"/>
        <end position="1263"/>
    </location>
</feature>
<dbReference type="SUPFAM" id="SSF53756">
    <property type="entry name" value="UDP-Glycosyltransferase/glycogen phosphorylase"/>
    <property type="match status" value="1"/>
</dbReference>
<dbReference type="FunFam" id="3.40.50.2000:FF:000009">
    <property type="entry name" value="Sterol 3-beta-glucosyltransferase UGT80A2"/>
    <property type="match status" value="1"/>
</dbReference>
<dbReference type="GO" id="GO:0016126">
    <property type="term" value="P:sterol biosynthetic process"/>
    <property type="evidence" value="ECO:0007669"/>
    <property type="project" value="UniProtKB-KW"/>
</dbReference>
<evidence type="ECO:0000256" key="3">
    <source>
        <dbReference type="ARBA" id="ARBA00006962"/>
    </source>
</evidence>
<dbReference type="Pfam" id="PF02893">
    <property type="entry name" value="GRAM"/>
    <property type="match status" value="2"/>
</dbReference>
<evidence type="ECO:0000256" key="15">
    <source>
        <dbReference type="ARBA" id="ARBA00029843"/>
    </source>
</evidence>
<dbReference type="EMBL" id="JAAAIP010000020">
    <property type="protein sequence ID" value="KAG0329204.1"/>
    <property type="molecule type" value="Genomic_DNA"/>
</dbReference>
<evidence type="ECO:0000256" key="7">
    <source>
        <dbReference type="ARBA" id="ARBA00022516"/>
    </source>
</evidence>
<dbReference type="Pfam" id="PF03033">
    <property type="entry name" value="Glyco_transf_28"/>
    <property type="match status" value="1"/>
</dbReference>
<dbReference type="PROSITE" id="PS50003">
    <property type="entry name" value="PH_DOMAIN"/>
    <property type="match status" value="1"/>
</dbReference>
<evidence type="ECO:0000256" key="5">
    <source>
        <dbReference type="ARBA" id="ARBA00017894"/>
    </source>
</evidence>
<dbReference type="InterPro" id="IPR050426">
    <property type="entry name" value="Glycosyltransferase_28"/>
</dbReference>
<feature type="region of interest" description="Disordered" evidence="18">
    <location>
        <begin position="432"/>
        <end position="458"/>
    </location>
</feature>
<feature type="domain" description="PH" evidence="19">
    <location>
        <begin position="204"/>
        <end position="298"/>
    </location>
</feature>
<dbReference type="InterPro" id="IPR048065">
    <property type="entry name" value="ATG26_PH_GRAM2"/>
</dbReference>
<evidence type="ECO:0000256" key="9">
    <source>
        <dbReference type="ARBA" id="ARBA00022679"/>
    </source>
</evidence>
<evidence type="ECO:0000256" key="11">
    <source>
        <dbReference type="ARBA" id="ARBA00023011"/>
    </source>
</evidence>
<dbReference type="EC" id="2.4.1.173" evidence="4"/>
<evidence type="ECO:0000256" key="13">
    <source>
        <dbReference type="ARBA" id="ARBA00023166"/>
    </source>
</evidence>
<feature type="region of interest" description="Disordered" evidence="18">
    <location>
        <begin position="1174"/>
        <end position="1193"/>
    </location>
</feature>
<feature type="compositionally biased region" description="Low complexity" evidence="18">
    <location>
        <begin position="402"/>
        <end position="414"/>
    </location>
</feature>
<dbReference type="CDD" id="cd13216">
    <property type="entry name" value="PH-GRAM2_AGT26"/>
    <property type="match status" value="1"/>
</dbReference>
<accession>A0A9P6UZ90</accession>
<evidence type="ECO:0000256" key="4">
    <source>
        <dbReference type="ARBA" id="ARBA00012650"/>
    </source>
</evidence>
<keyword evidence="12" id="KW-0472">Membrane</keyword>
<dbReference type="Proteomes" id="UP000738325">
    <property type="component" value="Unassembled WGS sequence"/>
</dbReference>
<gene>
    <name evidence="20" type="primary">ATG26_1</name>
    <name evidence="20" type="ORF">BGZ99_003094</name>
</gene>
<evidence type="ECO:0000256" key="6">
    <source>
        <dbReference type="ARBA" id="ARBA00022490"/>
    </source>
</evidence>
<keyword evidence="14" id="KW-0753">Steroid metabolism</keyword>
<dbReference type="OrthoDB" id="10261837at2759"/>
<dbReference type="SMART" id="SM00568">
    <property type="entry name" value="GRAM"/>
    <property type="match status" value="2"/>
</dbReference>
<dbReference type="InterPro" id="IPR001849">
    <property type="entry name" value="PH_domain"/>
</dbReference>
<dbReference type="CDD" id="cd03784">
    <property type="entry name" value="GT1_Gtf-like"/>
    <property type="match status" value="1"/>
</dbReference>
<feature type="compositionally biased region" description="Low complexity" evidence="18">
    <location>
        <begin position="432"/>
        <end position="444"/>
    </location>
</feature>
<keyword evidence="11" id="KW-0756">Sterol biosynthesis</keyword>
<dbReference type="GO" id="GO:0016020">
    <property type="term" value="C:membrane"/>
    <property type="evidence" value="ECO:0007669"/>
    <property type="project" value="UniProtKB-SubCell"/>
</dbReference>
<dbReference type="InterPro" id="IPR048066">
    <property type="entry name" value="ATG26_PH_GRAM1"/>
</dbReference>
<feature type="compositionally biased region" description="Acidic residues" evidence="18">
    <location>
        <begin position="76"/>
        <end position="86"/>
    </location>
</feature>
<dbReference type="InterPro" id="IPR010610">
    <property type="entry name" value="EryCIII-like_C"/>
</dbReference>
<dbReference type="GO" id="GO:0016906">
    <property type="term" value="F:sterol 3-beta-glucosyltransferase activity"/>
    <property type="evidence" value="ECO:0007669"/>
    <property type="project" value="UniProtKB-EC"/>
</dbReference>
<feature type="region of interest" description="Disordered" evidence="18">
    <location>
        <begin position="376"/>
        <end position="414"/>
    </location>
</feature>
<keyword evidence="10" id="KW-0752">Steroid biosynthesis</keyword>
<dbReference type="CDD" id="cd13215">
    <property type="entry name" value="PH-GRAM1_AGT26"/>
    <property type="match status" value="1"/>
</dbReference>
<dbReference type="InterPro" id="IPR004276">
    <property type="entry name" value="GlycoTrans_28_N"/>
</dbReference>
<keyword evidence="13" id="KW-1207">Sterol metabolism</keyword>
<name>A0A9P6UZ90_9FUNG</name>
<dbReference type="SUPFAM" id="SSF50729">
    <property type="entry name" value="PH domain-like"/>
    <property type="match status" value="1"/>
</dbReference>
<sequence length="1387" mass="154340">MSANDPIVKPPTGGSALLQMVAAALRQESMGIVDPQQSFHSEDDEDMVHVDEEDKEHFQRMLFRQESTHGLGIHSDEDDDEEDESDYSGVEGHQRRYQHQNQHQHQNQLQHQKVDSEASQPERGRTKSKDGDISISISTSSLGLARDKKTIAQKLQAAFGFSELEEFVEEYSCWLARSVLLRGYMYLTTNHICFYAKLPRNQDVIQREGFFSKKSSTTKQFTRYWFILKNDVLSYYSNQTDVYYPVNTIDLKDALSAEPSATSQQNFHIFTNHRKYTFRTDSELARSDWVKSIQKCIFQAKLEGNKVKIAIPLGNVLEVEMNTMAFAEAIHVRFMENEESFAVEEYYFAYFNDTAKALATLKAQIKKYQLTKLQDPNRDRRVIDNTSPSVSIPKGLPPSAHSTMTEASTRSSRSSFLASPLKLLHTDILRPLSRSSSPNRSHPPSDTEDSDKDKSRHSALSFSIRGSTSWITDRADTTATNDTVAVDENEAFRKEFSLPDSEVLSAVVSGYLLRIVPLYGQVYLSDNYLCYKSRFYGTRTKVIVPLADVQEVSKHKGTRFYFHGLSVLTMRDEEIFFEFSTTETRNTILSTLLDRTTPEAQQRRTKLRAQSIAETPSAELGDPIESRITDSLQLHEEPVHVEPLSWASHPGKTSRPMHITCLTIGSRGDVQPYIALCKRLMKDGHKCRISTHAEYKDWIEGHGIEFGLVGGDPGELIELCVENGMFTVSFIREGLKRFRGWLDELLETAWQSCQNTDVLIESPSAMAGIHIAERLDIPYFRAFPFPWTRTRAFPHPFAVPEHSLGRSYNYMTYVMIEQVFWKGISGQVNRWRKDAMGLGPTTLEKMDPHHVPSLYSWSPNLVPAPSDWHSWVHVTGYWFLDNPDLSWTPPDDLVAFLNADPDNKPVYIGFGSMVVPDPDGMTRTIIDAVVKSGVRVIISKGWSDRLTSQDDPASTAKKAASEDIVYPPSVYMLKSVPHDWLFPQLAGCVHHGGAGTAAAGLRAGIPTVIKPFFGDQYFWAQRVEDAGVGVWMHDLSAKRLTAALITITTDQKMIRKAKLIGEKIRQEDGVGQAIQFLYHDLALAKQRLHKHSKDKSEDTPVNFKVQEGEDDWWFVHQTAGASGSDTAAAGPNTLSSSDDEAAMWATSEHTMSHSGVFTDIRHSATYQGEHTRNDLEPLSDAMHPSATEPGPDRATEMMTHNDSTAEEMAAKLEAMNPPSRTPLTLFGQSFGEAETGWYDKDKSGNVSSSSTGSGSGNRLLKRASGARKMIETLTSKATHMTGYFNPVAILNPQGSRQATPEPSSATAEILRPASVAGGEQLFPHDDGQHQSGGGGGGGSVPSRAGGGMASGEVPPPGSSKSHKSTVSIDANDPSKLAANVTTSHQLR</sequence>
<evidence type="ECO:0000256" key="1">
    <source>
        <dbReference type="ARBA" id="ARBA00004170"/>
    </source>
</evidence>